<dbReference type="Proteomes" id="UP000615989">
    <property type="component" value="Unassembled WGS sequence"/>
</dbReference>
<dbReference type="InterPro" id="IPR003812">
    <property type="entry name" value="Fido"/>
</dbReference>
<feature type="domain" description="Fido" evidence="1">
    <location>
        <begin position="252"/>
        <end position="402"/>
    </location>
</feature>
<sequence length="518" mass="57799">MSAHLPFFDTHALALDASRRWVGYAALLRGLGLEAPLGPACAVADGHVRGSVRVEAGVRIFDQRYRPSDDLAGHLLFALKHETLDLLVLSRLFRHLGRDVVAGIVGANPARQYVRRLWFLYEWLTGEELPLADLPSGGRYVPLLDASQYFVGEPTGWVRVARHKILNNLPGSAAFCPLVRRTPALDSFVEQTLGAQVQAVMGRTAPDVWRRAASFLLLADSRASFAIEGERPARNRLERWAQVIQQAGRQALSMDEILRMHDALIHDDRFVAKGLRTQGVFLGDRDRLGDPIPEFIGARAQDLPGLLAGLLDAHRLHGACGIDPVVHAAVVAFGFVFIHPFEDGNGRLHRALIHHILAERGFAPAGLVFPVSAVMLDRIHDYRDALRAHSGRLMPFIDWAPDAQRNVIVHNDTAELYRYGDYTELAEFLYGCVAHTVTDVLPQEVRYLQCHDDALTAIAQHIDMPQSLARDLIMFITQNDMKLSARRRKNEFAALTDDEVRTLETEIARAFDREQASK</sequence>
<dbReference type="Gene3D" id="1.10.3290.10">
    <property type="entry name" value="Fido-like domain"/>
    <property type="match status" value="1"/>
</dbReference>
<dbReference type="RefSeq" id="WP_169118901.1">
    <property type="nucleotide sequence ID" value="NZ_WTVG02000034.1"/>
</dbReference>
<evidence type="ECO:0000259" key="1">
    <source>
        <dbReference type="PROSITE" id="PS51459"/>
    </source>
</evidence>
<reference evidence="2" key="1">
    <citation type="submission" date="2019-12" db="EMBL/GenBank/DDBJ databases">
        <title>Comparative genomics gives insights into the taxonomy of the Azoarcus-Aromatoleum group and reveals separate origins of nif in the plant-associated Azoarcus and non-plant-associated Aromatoleum sub-groups.</title>
        <authorList>
            <person name="Lafos M."/>
            <person name="Maluk M."/>
            <person name="Batista M."/>
            <person name="Junghare M."/>
            <person name="Carmona M."/>
            <person name="Faoro H."/>
            <person name="Cruz L.M."/>
            <person name="Battistoni F."/>
            <person name="De Souza E."/>
            <person name="Pedrosa F."/>
            <person name="Chen W.-M."/>
            <person name="Poole P.S."/>
            <person name="Dixon R.A."/>
            <person name="James E.K."/>
        </authorList>
    </citation>
    <scope>NUCLEOTIDE SEQUENCE</scope>
    <source>
        <strain evidence="2">LuFRes1</strain>
    </source>
</reference>
<name>A0ABX1PLV9_9RHOO</name>
<dbReference type="InterPro" id="IPR040198">
    <property type="entry name" value="Fido_containing"/>
</dbReference>
<dbReference type="PROSITE" id="PS51459">
    <property type="entry name" value="FIDO"/>
    <property type="match status" value="1"/>
</dbReference>
<keyword evidence="3" id="KW-1185">Reference proteome</keyword>
<dbReference type="InterPro" id="IPR036597">
    <property type="entry name" value="Fido-like_dom_sf"/>
</dbReference>
<dbReference type="PANTHER" id="PTHR13504:SF38">
    <property type="entry name" value="FIDO DOMAIN-CONTAINING PROTEIN"/>
    <property type="match status" value="1"/>
</dbReference>
<comment type="caution">
    <text evidence="2">The sequence shown here is derived from an EMBL/GenBank/DDBJ whole genome shotgun (WGS) entry which is preliminary data.</text>
</comment>
<dbReference type="PANTHER" id="PTHR13504">
    <property type="entry name" value="FIDO DOMAIN-CONTAINING PROTEIN DDB_G0283145"/>
    <property type="match status" value="1"/>
</dbReference>
<organism evidence="2 3">
    <name type="scientific">Aromatoleum anaerobium</name>
    <dbReference type="NCBI Taxonomy" id="182180"/>
    <lineage>
        <taxon>Bacteria</taxon>
        <taxon>Pseudomonadati</taxon>
        <taxon>Pseudomonadota</taxon>
        <taxon>Betaproteobacteria</taxon>
        <taxon>Rhodocyclales</taxon>
        <taxon>Rhodocyclaceae</taxon>
        <taxon>Aromatoleum</taxon>
    </lineage>
</organism>
<proteinExistence type="predicted"/>
<protein>
    <submittedName>
        <fullName evidence="2">Cell filamentation protein Fic</fullName>
    </submittedName>
</protein>
<dbReference type="SUPFAM" id="SSF140931">
    <property type="entry name" value="Fic-like"/>
    <property type="match status" value="1"/>
</dbReference>
<evidence type="ECO:0000313" key="2">
    <source>
        <dbReference type="EMBL" id="NMG25543.1"/>
    </source>
</evidence>
<gene>
    <name evidence="2" type="ORF">GO606_12575</name>
</gene>
<evidence type="ECO:0000313" key="3">
    <source>
        <dbReference type="Proteomes" id="UP000615989"/>
    </source>
</evidence>
<dbReference type="Pfam" id="PF02661">
    <property type="entry name" value="Fic"/>
    <property type="match status" value="1"/>
</dbReference>
<dbReference type="EMBL" id="WTVG01000035">
    <property type="protein sequence ID" value="NMG25543.1"/>
    <property type="molecule type" value="Genomic_DNA"/>
</dbReference>
<accession>A0ABX1PLV9</accession>